<dbReference type="Gene3D" id="3.40.50.1240">
    <property type="entry name" value="Phosphoglycerate mutase-like"/>
    <property type="match status" value="1"/>
</dbReference>
<dbReference type="PANTHER" id="PTHR48100:SF1">
    <property type="entry name" value="HISTIDINE PHOSPHATASE FAMILY PROTEIN-RELATED"/>
    <property type="match status" value="1"/>
</dbReference>
<reference evidence="1 2" key="1">
    <citation type="submission" date="2024-01" db="EMBL/GenBank/DDBJ databases">
        <authorList>
            <consortium name="Genoscope - CEA"/>
            <person name="William W."/>
        </authorList>
    </citation>
    <scope>NUCLEOTIDE SEQUENCE [LARGE SCALE GENOMIC DNA]</scope>
    <source>
        <strain evidence="1 2">29B2s-10</strain>
    </source>
</reference>
<dbReference type="PANTHER" id="PTHR48100">
    <property type="entry name" value="BROAD-SPECIFICITY PHOSPHATASE YOR283W-RELATED"/>
    <property type="match status" value="1"/>
</dbReference>
<proteinExistence type="predicted"/>
<dbReference type="InterPro" id="IPR050275">
    <property type="entry name" value="PGM_Phosphatase"/>
</dbReference>
<name>A0ABP0EL52_9ASCO</name>
<dbReference type="InterPro" id="IPR029033">
    <property type="entry name" value="His_PPase_superfam"/>
</dbReference>
<keyword evidence="2" id="KW-1185">Reference proteome</keyword>
<sequence>MYVAGLEILIMYVDQTKEKKSNSMSLLIPNKRDWVDAHSDLDEDVLFHEKWQESKVNLNSYWKFEPVANFFKQTDESTDDMAFNYATEDFGIKSDWETLKEELKELNASSKYGEKYKLLFLARHGQGWHNVASVKYSPEDWFNKWRLLGTDGELTWGPDANLTPLGVNQAKENNQLWKEQLAKGAPFPTKFIVSPLQRSSHTLVHTWEGINIPNPIVVEKVRETIGANICHQRATKTIIGQRFSTFEFEPEFTENDEIFDKFTPGREKLHQQFLRVNEFLQELFENDDNTVISITSHAGTIRAFITAVGHRKFTIPTGGMIPIVIRGEKIINN</sequence>
<accession>A0ABP0EL52</accession>
<dbReference type="SUPFAM" id="SSF53254">
    <property type="entry name" value="Phosphoglycerate mutase-like"/>
    <property type="match status" value="1"/>
</dbReference>
<organism evidence="1 2">
    <name type="scientific">[Candida] anglica</name>
    <dbReference type="NCBI Taxonomy" id="148631"/>
    <lineage>
        <taxon>Eukaryota</taxon>
        <taxon>Fungi</taxon>
        <taxon>Dikarya</taxon>
        <taxon>Ascomycota</taxon>
        <taxon>Saccharomycotina</taxon>
        <taxon>Pichiomycetes</taxon>
        <taxon>Debaryomycetaceae</taxon>
        <taxon>Kurtzmaniella</taxon>
    </lineage>
</organism>
<evidence type="ECO:0000313" key="2">
    <source>
        <dbReference type="Proteomes" id="UP001497600"/>
    </source>
</evidence>
<evidence type="ECO:0008006" key="3">
    <source>
        <dbReference type="Google" id="ProtNLM"/>
    </source>
</evidence>
<dbReference type="Proteomes" id="UP001497600">
    <property type="component" value="Chromosome H"/>
</dbReference>
<dbReference type="CDD" id="cd07067">
    <property type="entry name" value="HP_PGM_like"/>
    <property type="match status" value="1"/>
</dbReference>
<dbReference type="SMART" id="SM00855">
    <property type="entry name" value="PGAM"/>
    <property type="match status" value="1"/>
</dbReference>
<evidence type="ECO:0000313" key="1">
    <source>
        <dbReference type="EMBL" id="CAK7920300.1"/>
    </source>
</evidence>
<dbReference type="EMBL" id="OZ004260">
    <property type="protein sequence ID" value="CAK7920300.1"/>
    <property type="molecule type" value="Genomic_DNA"/>
</dbReference>
<protein>
    <recommendedName>
        <fullName evidence="3">Phosphoglycerate mutase</fullName>
    </recommendedName>
</protein>
<dbReference type="Pfam" id="PF00300">
    <property type="entry name" value="His_Phos_1"/>
    <property type="match status" value="1"/>
</dbReference>
<gene>
    <name evidence="1" type="ORF">CAAN4_H00936</name>
</gene>
<dbReference type="InterPro" id="IPR013078">
    <property type="entry name" value="His_Pase_superF_clade-1"/>
</dbReference>